<dbReference type="Proteomes" id="UP000215914">
    <property type="component" value="Unassembled WGS sequence"/>
</dbReference>
<protein>
    <recommendedName>
        <fullName evidence="1">Retrovirus-related Pol polyprotein from transposon TNT 1-94-like beta-barrel domain-containing protein</fullName>
    </recommendedName>
</protein>
<dbReference type="EMBL" id="MNCJ02000324">
    <property type="protein sequence ID" value="KAF5789304.1"/>
    <property type="molecule type" value="Genomic_DNA"/>
</dbReference>
<dbReference type="Gramene" id="mRNA:HanXRQr2_Chr09g0369611">
    <property type="protein sequence ID" value="CDS:HanXRQr2_Chr09g0369611.1"/>
    <property type="gene ID" value="HanXRQr2_Chr09g0369611"/>
</dbReference>
<evidence type="ECO:0000313" key="3">
    <source>
        <dbReference type="Proteomes" id="UP000215914"/>
    </source>
</evidence>
<sequence length="110" mass="12475">MMGKLTWLQKNGKNKASWIFDYGATDTMTFEKSDMCSMSKPQKSRIHTANGEALQVEGGGTIQISQRLISSLLSTHVQIIDISCVRVKYVTNDNQMQLEYSVICKYLEDF</sequence>
<dbReference type="Pfam" id="PF22936">
    <property type="entry name" value="Pol_BBD"/>
    <property type="match status" value="1"/>
</dbReference>
<proteinExistence type="predicted"/>
<feature type="domain" description="Retrovirus-related Pol polyprotein from transposon TNT 1-94-like beta-barrel" evidence="1">
    <location>
        <begin position="18"/>
        <end position="65"/>
    </location>
</feature>
<accession>A0A9K3N742</accession>
<reference evidence="2" key="2">
    <citation type="submission" date="2020-06" db="EMBL/GenBank/DDBJ databases">
        <title>Helianthus annuus Genome sequencing and assembly Release 2.</title>
        <authorList>
            <person name="Gouzy J."/>
            <person name="Langlade N."/>
            <person name="Munos S."/>
        </authorList>
    </citation>
    <scope>NUCLEOTIDE SEQUENCE</scope>
    <source>
        <tissue evidence="2">Leaves</tissue>
    </source>
</reference>
<gene>
    <name evidence="2" type="ORF">HanXRQr2_Chr09g0369611</name>
</gene>
<evidence type="ECO:0000313" key="2">
    <source>
        <dbReference type="EMBL" id="KAF5789304.1"/>
    </source>
</evidence>
<comment type="caution">
    <text evidence="2">The sequence shown here is derived from an EMBL/GenBank/DDBJ whole genome shotgun (WGS) entry which is preliminary data.</text>
</comment>
<organism evidence="2 3">
    <name type="scientific">Helianthus annuus</name>
    <name type="common">Common sunflower</name>
    <dbReference type="NCBI Taxonomy" id="4232"/>
    <lineage>
        <taxon>Eukaryota</taxon>
        <taxon>Viridiplantae</taxon>
        <taxon>Streptophyta</taxon>
        <taxon>Embryophyta</taxon>
        <taxon>Tracheophyta</taxon>
        <taxon>Spermatophyta</taxon>
        <taxon>Magnoliopsida</taxon>
        <taxon>eudicotyledons</taxon>
        <taxon>Gunneridae</taxon>
        <taxon>Pentapetalae</taxon>
        <taxon>asterids</taxon>
        <taxon>campanulids</taxon>
        <taxon>Asterales</taxon>
        <taxon>Asteraceae</taxon>
        <taxon>Asteroideae</taxon>
        <taxon>Heliantheae alliance</taxon>
        <taxon>Heliantheae</taxon>
        <taxon>Helianthus</taxon>
    </lineage>
</organism>
<name>A0A9K3N742_HELAN</name>
<evidence type="ECO:0000259" key="1">
    <source>
        <dbReference type="Pfam" id="PF22936"/>
    </source>
</evidence>
<dbReference type="InterPro" id="IPR054722">
    <property type="entry name" value="PolX-like_BBD"/>
</dbReference>
<keyword evidence="3" id="KW-1185">Reference proteome</keyword>
<reference evidence="2" key="1">
    <citation type="journal article" date="2017" name="Nature">
        <title>The sunflower genome provides insights into oil metabolism, flowering and Asterid evolution.</title>
        <authorList>
            <person name="Badouin H."/>
            <person name="Gouzy J."/>
            <person name="Grassa C.J."/>
            <person name="Murat F."/>
            <person name="Staton S.E."/>
            <person name="Cottret L."/>
            <person name="Lelandais-Briere C."/>
            <person name="Owens G.L."/>
            <person name="Carrere S."/>
            <person name="Mayjonade B."/>
            <person name="Legrand L."/>
            <person name="Gill N."/>
            <person name="Kane N.C."/>
            <person name="Bowers J.E."/>
            <person name="Hubner S."/>
            <person name="Bellec A."/>
            <person name="Berard A."/>
            <person name="Berges H."/>
            <person name="Blanchet N."/>
            <person name="Boniface M.C."/>
            <person name="Brunel D."/>
            <person name="Catrice O."/>
            <person name="Chaidir N."/>
            <person name="Claudel C."/>
            <person name="Donnadieu C."/>
            <person name="Faraut T."/>
            <person name="Fievet G."/>
            <person name="Helmstetter N."/>
            <person name="King M."/>
            <person name="Knapp S.J."/>
            <person name="Lai Z."/>
            <person name="Le Paslier M.C."/>
            <person name="Lippi Y."/>
            <person name="Lorenzon L."/>
            <person name="Mandel J.R."/>
            <person name="Marage G."/>
            <person name="Marchand G."/>
            <person name="Marquand E."/>
            <person name="Bret-Mestries E."/>
            <person name="Morien E."/>
            <person name="Nambeesan S."/>
            <person name="Nguyen T."/>
            <person name="Pegot-Espagnet P."/>
            <person name="Pouilly N."/>
            <person name="Raftis F."/>
            <person name="Sallet E."/>
            <person name="Schiex T."/>
            <person name="Thomas J."/>
            <person name="Vandecasteele C."/>
            <person name="Vares D."/>
            <person name="Vear F."/>
            <person name="Vautrin S."/>
            <person name="Crespi M."/>
            <person name="Mangin B."/>
            <person name="Burke J.M."/>
            <person name="Salse J."/>
            <person name="Munos S."/>
            <person name="Vincourt P."/>
            <person name="Rieseberg L.H."/>
            <person name="Langlade N.B."/>
        </authorList>
    </citation>
    <scope>NUCLEOTIDE SEQUENCE</scope>
    <source>
        <tissue evidence="2">Leaves</tissue>
    </source>
</reference>
<dbReference type="AlphaFoldDB" id="A0A9K3N742"/>